<evidence type="ECO:0000256" key="3">
    <source>
        <dbReference type="ARBA" id="ARBA00022448"/>
    </source>
</evidence>
<evidence type="ECO:0000313" key="15">
    <source>
        <dbReference type="Proteomes" id="UP000214975"/>
    </source>
</evidence>
<dbReference type="AlphaFoldDB" id="A0A223HXE5"/>
<evidence type="ECO:0000256" key="2">
    <source>
        <dbReference type="ARBA" id="ARBA00011738"/>
    </source>
</evidence>
<gene>
    <name evidence="14" type="ORF">Thert_01041</name>
</gene>
<keyword evidence="8" id="KW-1133">Transmembrane helix</keyword>
<keyword evidence="9" id="KW-0472">Membrane</keyword>
<dbReference type="Proteomes" id="UP000214975">
    <property type="component" value="Chromosome"/>
</dbReference>
<proteinExistence type="inferred from homology"/>
<evidence type="ECO:0000256" key="10">
    <source>
        <dbReference type="ARBA" id="ARBA00037387"/>
    </source>
</evidence>
<evidence type="ECO:0000256" key="5">
    <source>
        <dbReference type="ARBA" id="ARBA00022597"/>
    </source>
</evidence>
<organism evidence="14 15">
    <name type="scientific">Thermoanaerobacterium thermosaccharolyticum</name>
    <name type="common">Clostridium thermosaccharolyticum</name>
    <dbReference type="NCBI Taxonomy" id="1517"/>
    <lineage>
        <taxon>Bacteria</taxon>
        <taxon>Bacillati</taxon>
        <taxon>Bacillota</taxon>
        <taxon>Clostridia</taxon>
        <taxon>Thermoanaerobacterales</taxon>
        <taxon>Thermoanaerobacteraceae</taxon>
        <taxon>Thermoanaerobacterium</taxon>
    </lineage>
</organism>
<dbReference type="RefSeq" id="WP_094397082.1">
    <property type="nucleotide sequence ID" value="NZ_CP016893.1"/>
</dbReference>
<dbReference type="InterPro" id="IPR004703">
    <property type="entry name" value="PTS_sugar-sp_permease"/>
</dbReference>
<evidence type="ECO:0000256" key="7">
    <source>
        <dbReference type="ARBA" id="ARBA00022692"/>
    </source>
</evidence>
<comment type="subcellular location">
    <subcellularLocation>
        <location evidence="1">Cell membrane</location>
        <topology evidence="1">Multi-pass membrane protein</topology>
    </subcellularLocation>
</comment>
<dbReference type="EMBL" id="CP016893">
    <property type="protein sequence ID" value="AST57151.1"/>
    <property type="molecule type" value="Genomic_DNA"/>
</dbReference>
<accession>A0A223HXE5</accession>
<evidence type="ECO:0000256" key="9">
    <source>
        <dbReference type="ARBA" id="ARBA00023136"/>
    </source>
</evidence>
<dbReference type="PANTHER" id="PTHR33843:SF4">
    <property type="entry name" value="ASCORBATE-SPECIFIC PTS SYSTEM EIIC COMPONENT"/>
    <property type="match status" value="1"/>
</dbReference>
<evidence type="ECO:0000256" key="13">
    <source>
        <dbReference type="ARBA" id="ARBA00042859"/>
    </source>
</evidence>
<comment type="function">
    <text evidence="10">The phosphoenolpyruvate-dependent sugar phosphotransferase system (sugar PTS), a major carbohydrate active transport system, catalyzes the phosphorylation of incoming sugar substrates concomitantly with their translocation across the cell membrane. The enzyme II UlaABC PTS system is involved in ascorbate transport.</text>
</comment>
<comment type="similarity">
    <text evidence="11">Belongs to the UlaA family.</text>
</comment>
<protein>
    <recommendedName>
        <fullName evidence="12">Ascorbate-specific PTS system EIIC component</fullName>
    </recommendedName>
    <alternativeName>
        <fullName evidence="13">Ascorbate-specific permease IIC component UlaA</fullName>
    </alternativeName>
</protein>
<dbReference type="Pfam" id="PF03611">
    <property type="entry name" value="EIIC-GAT"/>
    <property type="match status" value="1"/>
</dbReference>
<keyword evidence="5" id="KW-0762">Sugar transport</keyword>
<evidence type="ECO:0000256" key="4">
    <source>
        <dbReference type="ARBA" id="ARBA00022475"/>
    </source>
</evidence>
<dbReference type="PANTHER" id="PTHR33843">
    <property type="entry name" value="ASCORBATE-SPECIFIC PTS SYSTEM EIIC COMPONENT"/>
    <property type="match status" value="1"/>
</dbReference>
<dbReference type="InterPro" id="IPR051562">
    <property type="entry name" value="Ascorbate-PTS_EIIC"/>
</dbReference>
<dbReference type="GO" id="GO:0005886">
    <property type="term" value="C:plasma membrane"/>
    <property type="evidence" value="ECO:0007669"/>
    <property type="project" value="UniProtKB-SubCell"/>
</dbReference>
<evidence type="ECO:0000256" key="12">
    <source>
        <dbReference type="ARBA" id="ARBA00039702"/>
    </source>
</evidence>
<dbReference type="NCBIfam" id="NF009553">
    <property type="entry name" value="PRK12997.1-5"/>
    <property type="match status" value="1"/>
</dbReference>
<comment type="subunit">
    <text evidence="2">Homodimer.</text>
</comment>
<sequence length="457" mass="48774">MLMSFIKFIVFQLLSQPSILLGIVALIGLILQKRPTNQVIMGTLKTIIGVVIIGAGANVISGSLSPLGTIMNHSFSIKGIMPTNEAVLPFALKNFGSMGALVMVGGFIINIILARISKFKFIYLTGHIMFYVSLFVTAIYVSVAHLNGIVLFLIGSITMGLYFTFMPALLYPYTSKITNGEKFTVGHTGDVAYWFSAWIGKYVGKPEDSAEKFKLPKSLSFFRDSTAGMAVTMMIIFIIAVVFSGYSYISKNISGNTNPLIYAIMQGLTFAAGVTIVLSGVRMMLSEIIPAFTGISEKVVPGAIPALDCPVMFPYAPTALVFGFISMFIGMIVGMFVQLGLGAFYIILPGIVPAFFAGGTAGIFGNSTGGWKGAIVGPFIMGIVLAVGTGYLIPNTGALASTGSTFGDPFYATVGLGFAKWVKEMTVSPLIGTIILVLVVAVLYILSKNRNKKLNQI</sequence>
<evidence type="ECO:0000256" key="1">
    <source>
        <dbReference type="ARBA" id="ARBA00004651"/>
    </source>
</evidence>
<evidence type="ECO:0000256" key="6">
    <source>
        <dbReference type="ARBA" id="ARBA00022683"/>
    </source>
</evidence>
<keyword evidence="6" id="KW-0598">Phosphotransferase system</keyword>
<evidence type="ECO:0000313" key="14">
    <source>
        <dbReference type="EMBL" id="AST57151.1"/>
    </source>
</evidence>
<dbReference type="NCBIfam" id="NF006920">
    <property type="entry name" value="PRK09410.1-2"/>
    <property type="match status" value="1"/>
</dbReference>
<keyword evidence="4" id="KW-1003">Cell membrane</keyword>
<evidence type="ECO:0000256" key="11">
    <source>
        <dbReference type="ARBA" id="ARBA00038218"/>
    </source>
</evidence>
<keyword evidence="7" id="KW-0812">Transmembrane</keyword>
<keyword evidence="3" id="KW-0813">Transport</keyword>
<evidence type="ECO:0000256" key="8">
    <source>
        <dbReference type="ARBA" id="ARBA00022989"/>
    </source>
</evidence>
<name>A0A223HXE5_THETR</name>
<dbReference type="GO" id="GO:0009401">
    <property type="term" value="P:phosphoenolpyruvate-dependent sugar phosphotransferase system"/>
    <property type="evidence" value="ECO:0007669"/>
    <property type="project" value="UniProtKB-KW"/>
</dbReference>
<reference evidence="14 15" key="1">
    <citation type="submission" date="2016-08" db="EMBL/GenBank/DDBJ databases">
        <title>A novel genetic cassette of butanologenic Thermoanaerobacterium thermosaccharolyticum that directly convert cellulose to butanol.</title>
        <authorList>
            <person name="Li T."/>
            <person name="He J."/>
        </authorList>
    </citation>
    <scope>NUCLEOTIDE SEQUENCE [LARGE SCALE GENOMIC DNA]</scope>
    <source>
        <strain evidence="14 15">TG57</strain>
    </source>
</reference>